<organism evidence="5 6">
    <name type="scientific">Fervidobacterium nodosum (strain ATCC 35602 / DSM 5306 / Rt17-B1)</name>
    <dbReference type="NCBI Taxonomy" id="381764"/>
    <lineage>
        <taxon>Bacteria</taxon>
        <taxon>Thermotogati</taxon>
        <taxon>Thermotogota</taxon>
        <taxon>Thermotogae</taxon>
        <taxon>Thermotogales</taxon>
        <taxon>Fervidobacteriaceae</taxon>
        <taxon>Fervidobacterium</taxon>
    </lineage>
</organism>
<evidence type="ECO:0000313" key="6">
    <source>
        <dbReference type="Proteomes" id="UP000002415"/>
    </source>
</evidence>
<evidence type="ECO:0000256" key="2">
    <source>
        <dbReference type="ARBA" id="ARBA00023125"/>
    </source>
</evidence>
<dbReference type="KEGG" id="fno:Fnod_0429"/>
<feature type="domain" description="HTH gntR-type" evidence="4">
    <location>
        <begin position="11"/>
        <end position="79"/>
    </location>
</feature>
<dbReference type="InterPro" id="IPR000524">
    <property type="entry name" value="Tscrpt_reg_HTH_GntR"/>
</dbReference>
<dbReference type="GO" id="GO:0003700">
    <property type="term" value="F:DNA-binding transcription factor activity"/>
    <property type="evidence" value="ECO:0007669"/>
    <property type="project" value="InterPro"/>
</dbReference>
<dbReference type="PANTHER" id="PTHR38445">
    <property type="entry name" value="HTH-TYPE TRANSCRIPTIONAL REPRESSOR YTRA"/>
    <property type="match status" value="1"/>
</dbReference>
<gene>
    <name evidence="5" type="ordered locus">Fnod_0429</name>
</gene>
<dbReference type="SMART" id="SM00345">
    <property type="entry name" value="HTH_GNTR"/>
    <property type="match status" value="1"/>
</dbReference>
<dbReference type="GO" id="GO:0003677">
    <property type="term" value="F:DNA binding"/>
    <property type="evidence" value="ECO:0007669"/>
    <property type="project" value="UniProtKB-KW"/>
</dbReference>
<protein>
    <submittedName>
        <fullName evidence="5">Regulatory protein GntR HTH</fullName>
    </submittedName>
</protein>
<proteinExistence type="predicted"/>
<dbReference type="SUPFAM" id="SSF46785">
    <property type="entry name" value="Winged helix' DNA-binding domain"/>
    <property type="match status" value="1"/>
</dbReference>
<dbReference type="Pfam" id="PF00392">
    <property type="entry name" value="GntR"/>
    <property type="match status" value="1"/>
</dbReference>
<dbReference type="InterPro" id="IPR036390">
    <property type="entry name" value="WH_DNA-bd_sf"/>
</dbReference>
<dbReference type="OrthoDB" id="9801546at2"/>
<keyword evidence="1" id="KW-0805">Transcription regulation</keyword>
<keyword evidence="2" id="KW-0238">DNA-binding</keyword>
<evidence type="ECO:0000259" key="4">
    <source>
        <dbReference type="PROSITE" id="PS50949"/>
    </source>
</evidence>
<dbReference type="EMBL" id="CP000771">
    <property type="protein sequence ID" value="ABS60294.1"/>
    <property type="molecule type" value="Genomic_DNA"/>
</dbReference>
<evidence type="ECO:0000256" key="1">
    <source>
        <dbReference type="ARBA" id="ARBA00023015"/>
    </source>
</evidence>
<dbReference type="RefSeq" id="WP_011993614.1">
    <property type="nucleotide sequence ID" value="NC_009718.1"/>
</dbReference>
<evidence type="ECO:0000256" key="3">
    <source>
        <dbReference type="ARBA" id="ARBA00023163"/>
    </source>
</evidence>
<reference evidence="5 6" key="2">
    <citation type="journal article" date="2009" name="Proc. Natl. Acad. Sci. U.S.A.">
        <title>On the chimeric nature, thermophilic origin, and phylogenetic placement of the Thermotogales.</title>
        <authorList>
            <person name="Zhaxybayeva O."/>
            <person name="Swithers K.S."/>
            <person name="Lapierre P."/>
            <person name="Fournier G.P."/>
            <person name="Bickhart D.M."/>
            <person name="DeBoy R.T."/>
            <person name="Nelson K.E."/>
            <person name="Nesbo C.L."/>
            <person name="Doolittle W.F."/>
            <person name="Gogarten J.P."/>
            <person name="Noll K.M."/>
        </authorList>
    </citation>
    <scope>NUCLEOTIDE SEQUENCE [LARGE SCALE GENOMIC DNA]</scope>
    <source>
        <strain evidence="6">ATCC 35602 / DSM 5306 / Rt17-B1</strain>
    </source>
</reference>
<dbReference type="Proteomes" id="UP000002415">
    <property type="component" value="Chromosome"/>
</dbReference>
<dbReference type="PROSITE" id="PS50949">
    <property type="entry name" value="HTH_GNTR"/>
    <property type="match status" value="1"/>
</dbReference>
<dbReference type="AlphaFoldDB" id="A7HK61"/>
<dbReference type="InterPro" id="IPR036388">
    <property type="entry name" value="WH-like_DNA-bd_sf"/>
</dbReference>
<evidence type="ECO:0000313" key="5">
    <source>
        <dbReference type="EMBL" id="ABS60294.1"/>
    </source>
</evidence>
<dbReference type="CDD" id="cd07377">
    <property type="entry name" value="WHTH_GntR"/>
    <property type="match status" value="1"/>
</dbReference>
<dbReference type="HOGENOM" id="CLU_017584_10_2_0"/>
<name>A7HK61_FERNB</name>
<dbReference type="Gene3D" id="1.10.10.10">
    <property type="entry name" value="Winged helix-like DNA-binding domain superfamily/Winged helix DNA-binding domain"/>
    <property type="match status" value="1"/>
</dbReference>
<reference evidence="5 6" key="1">
    <citation type="submission" date="2007-07" db="EMBL/GenBank/DDBJ databases">
        <title>Complete sequence of Fervidobacterium nodosum Rt17-B1.</title>
        <authorList>
            <consortium name="US DOE Joint Genome Institute"/>
            <person name="Copeland A."/>
            <person name="Lucas S."/>
            <person name="Lapidus A."/>
            <person name="Barry K."/>
            <person name="Glavina del Rio T."/>
            <person name="Dalin E."/>
            <person name="Tice H."/>
            <person name="Pitluck S."/>
            <person name="Saunders E."/>
            <person name="Brettin T."/>
            <person name="Bruce D."/>
            <person name="Detter J.C."/>
            <person name="Han C."/>
            <person name="Schmutz J."/>
            <person name="Larimer F."/>
            <person name="Land M."/>
            <person name="Hauser L."/>
            <person name="Kyrpides N."/>
            <person name="Mikhailova N."/>
            <person name="Nelson K."/>
            <person name="Gogarten J.P."/>
            <person name="Noll K."/>
            <person name="Richardson P."/>
        </authorList>
    </citation>
    <scope>NUCLEOTIDE SEQUENCE [LARGE SCALE GENOMIC DNA]</scope>
    <source>
        <strain evidence="6">ATCC 35602 / DSM 5306 / Rt17-B1</strain>
    </source>
</reference>
<sequence>MWFSVDFHSHVPVYIQIKENIKGMILKGKLKVGDYIPSIRALAKDLGVNVNTVARAYRELEQEGIIHAERGEGYVVKKSVEDEIKIETLEELRRIVKKLKSMGIQKEHIQSILDNEFSNGSN</sequence>
<keyword evidence="3" id="KW-0804">Transcription</keyword>
<dbReference type="eggNOG" id="COG1725">
    <property type="taxonomic scope" value="Bacteria"/>
</dbReference>
<dbReference type="STRING" id="381764.Fnod_0429"/>
<dbReference type="PANTHER" id="PTHR38445:SF7">
    <property type="entry name" value="GNTR-FAMILY TRANSCRIPTIONAL REGULATOR"/>
    <property type="match status" value="1"/>
</dbReference>
<accession>A7HK61</accession>
<keyword evidence="6" id="KW-1185">Reference proteome</keyword>